<dbReference type="EMBL" id="CM042049">
    <property type="protein sequence ID" value="KAI3748448.1"/>
    <property type="molecule type" value="Genomic_DNA"/>
</dbReference>
<comment type="caution">
    <text evidence="1">The sequence shown here is derived from an EMBL/GenBank/DDBJ whole genome shotgun (WGS) entry which is preliminary data.</text>
</comment>
<keyword evidence="2" id="KW-1185">Reference proteome</keyword>
<accession>A0ACB9DP24</accession>
<gene>
    <name evidence="1" type="ORF">L6452_11518</name>
</gene>
<name>A0ACB9DP24_ARCLA</name>
<protein>
    <submittedName>
        <fullName evidence="1">Uncharacterized protein</fullName>
    </submittedName>
</protein>
<organism evidence="1 2">
    <name type="scientific">Arctium lappa</name>
    <name type="common">Greater burdock</name>
    <name type="synonym">Lappa major</name>
    <dbReference type="NCBI Taxonomy" id="4217"/>
    <lineage>
        <taxon>Eukaryota</taxon>
        <taxon>Viridiplantae</taxon>
        <taxon>Streptophyta</taxon>
        <taxon>Embryophyta</taxon>
        <taxon>Tracheophyta</taxon>
        <taxon>Spermatophyta</taxon>
        <taxon>Magnoliopsida</taxon>
        <taxon>eudicotyledons</taxon>
        <taxon>Gunneridae</taxon>
        <taxon>Pentapetalae</taxon>
        <taxon>asterids</taxon>
        <taxon>campanulids</taxon>
        <taxon>Asterales</taxon>
        <taxon>Asteraceae</taxon>
        <taxon>Carduoideae</taxon>
        <taxon>Cardueae</taxon>
        <taxon>Arctiinae</taxon>
        <taxon>Arctium</taxon>
    </lineage>
</organism>
<evidence type="ECO:0000313" key="2">
    <source>
        <dbReference type="Proteomes" id="UP001055879"/>
    </source>
</evidence>
<evidence type="ECO:0000313" key="1">
    <source>
        <dbReference type="EMBL" id="KAI3748448.1"/>
    </source>
</evidence>
<proteinExistence type="predicted"/>
<dbReference type="Proteomes" id="UP001055879">
    <property type="component" value="Linkage Group LG03"/>
</dbReference>
<reference evidence="2" key="1">
    <citation type="journal article" date="2022" name="Mol. Ecol. Resour.">
        <title>The genomes of chicory, endive, great burdock and yacon provide insights into Asteraceae palaeo-polyploidization history and plant inulin production.</title>
        <authorList>
            <person name="Fan W."/>
            <person name="Wang S."/>
            <person name="Wang H."/>
            <person name="Wang A."/>
            <person name="Jiang F."/>
            <person name="Liu H."/>
            <person name="Zhao H."/>
            <person name="Xu D."/>
            <person name="Zhang Y."/>
        </authorList>
    </citation>
    <scope>NUCLEOTIDE SEQUENCE [LARGE SCALE GENOMIC DNA]</scope>
    <source>
        <strain evidence="2">cv. Niubang</strain>
    </source>
</reference>
<sequence>MNESLLTLGSIPLSIRSPRYSFQRRVSFLFSSSSSSSSSPLQVLSIYTSLSFFSQRHSCKNLESYSVKFIISSTSYIDLREHCYEENPIPRWDLSPLAL</sequence>
<reference evidence="1 2" key="2">
    <citation type="journal article" date="2022" name="Mol. Ecol. Resour.">
        <title>The genomes of chicory, endive, great burdock and yacon provide insights into Asteraceae paleo-polyploidization history and plant inulin production.</title>
        <authorList>
            <person name="Fan W."/>
            <person name="Wang S."/>
            <person name="Wang H."/>
            <person name="Wang A."/>
            <person name="Jiang F."/>
            <person name="Liu H."/>
            <person name="Zhao H."/>
            <person name="Xu D."/>
            <person name="Zhang Y."/>
        </authorList>
    </citation>
    <scope>NUCLEOTIDE SEQUENCE [LARGE SCALE GENOMIC DNA]</scope>
    <source>
        <strain evidence="2">cv. Niubang</strain>
    </source>
</reference>